<name>A0A7L8AG96_9FLAO</name>
<evidence type="ECO:0000313" key="3">
    <source>
        <dbReference type="Proteomes" id="UP000516764"/>
    </source>
</evidence>
<organism evidence="2 3">
    <name type="scientific">Polaribacter haliotis</name>
    <dbReference type="NCBI Taxonomy" id="1888915"/>
    <lineage>
        <taxon>Bacteria</taxon>
        <taxon>Pseudomonadati</taxon>
        <taxon>Bacteroidota</taxon>
        <taxon>Flavobacteriia</taxon>
        <taxon>Flavobacteriales</taxon>
        <taxon>Flavobacteriaceae</taxon>
    </lineage>
</organism>
<dbReference type="KEGG" id="phal:H9I45_00925"/>
<dbReference type="Proteomes" id="UP000516764">
    <property type="component" value="Chromosome"/>
</dbReference>
<dbReference type="OrthoDB" id="1350655at2"/>
<dbReference type="EMBL" id="CP061813">
    <property type="protein sequence ID" value="QOD61033.1"/>
    <property type="molecule type" value="Genomic_DNA"/>
</dbReference>
<dbReference type="AlphaFoldDB" id="A0A7L8AG96"/>
<accession>A0A7L8AG96</accession>
<sequence>MSNFEYNKNRNLNDKELELLISKGQFVDFQSDFNTRYILNAFTKLRNFDRDEIKFRISETSLIQFMGIISSLLRKDPGLILSQENCNLFFSFGDYRNYEDFRFNCSNQDLHESQKEICEIIINNLIKSIVQEKLEKESSINFESNTWKKFENTNSIFSRSSILDYLENSLIYKINNWKGLKKENEILISQIVNLENNMDNNSFKLNILEEDLTKLYNVLKIDFINTETTKVEDFINVLLKPWNEHGSLIYLIMDHYQTYIFQKWFCKRYKVSLTLKDIEKSKLFKNTSGIKGFFTAGSISASQRRERTNDKKDEDQLMYKLLKSV</sequence>
<dbReference type="RefSeq" id="WP_088355046.1">
    <property type="nucleotide sequence ID" value="NZ_CP061813.1"/>
</dbReference>
<reference evidence="2 3" key="1">
    <citation type="journal article" date="2016" name="Int. J. Syst. Evol. Microbiol.">
        <title>Polaribacter haliotis sp. nov., isolated from the gut of abalone Haliotis discus hannai.</title>
        <authorList>
            <person name="Kim Y.O."/>
            <person name="Park I.S."/>
            <person name="Park S."/>
            <person name="Nam B.H."/>
            <person name="Park J.M."/>
            <person name="Kim D.G."/>
            <person name="Yoon J.H."/>
        </authorList>
    </citation>
    <scope>NUCLEOTIDE SEQUENCE [LARGE SCALE GENOMIC DNA]</scope>
    <source>
        <strain evidence="2 3">KCTC 52418</strain>
    </source>
</reference>
<keyword evidence="1" id="KW-0175">Coiled coil</keyword>
<feature type="coiled-coil region" evidence="1">
    <location>
        <begin position="177"/>
        <end position="211"/>
    </location>
</feature>
<evidence type="ECO:0000313" key="2">
    <source>
        <dbReference type="EMBL" id="QOD61033.1"/>
    </source>
</evidence>
<keyword evidence="3" id="KW-1185">Reference proteome</keyword>
<proteinExistence type="predicted"/>
<evidence type="ECO:0000256" key="1">
    <source>
        <dbReference type="SAM" id="Coils"/>
    </source>
</evidence>
<gene>
    <name evidence="2" type="ORF">H9I45_00925</name>
</gene>
<protein>
    <submittedName>
        <fullName evidence="2">Uncharacterized protein</fullName>
    </submittedName>
</protein>